<evidence type="ECO:0000256" key="1">
    <source>
        <dbReference type="ARBA" id="ARBA00022679"/>
    </source>
</evidence>
<dbReference type="AlphaFoldDB" id="A0A1J4J644"/>
<evidence type="ECO:0000256" key="2">
    <source>
        <dbReference type="ARBA" id="ARBA00022691"/>
    </source>
</evidence>
<dbReference type="RefSeq" id="XP_068346268.1">
    <property type="nucleotide sequence ID" value="XM_068513265.1"/>
</dbReference>
<keyword evidence="2" id="KW-0949">S-adenosyl-L-methionine</keyword>
<dbReference type="VEuPathDB" id="TrichDB:TRFO_40537"/>
<evidence type="ECO:0000313" key="11">
    <source>
        <dbReference type="Proteomes" id="UP000179807"/>
    </source>
</evidence>
<dbReference type="InterPro" id="IPR026669">
    <property type="entry name" value="Arsenite_MeTrfase-like"/>
</dbReference>
<comment type="catalytic activity">
    <reaction evidence="6">
        <text>arsenic triglutathione + [thioredoxin]-dithiol + S-adenosyl-L-methionine + 2 H2O = methylarsonous acid + [thioredoxin]-disulfide + 3 glutathione + S-adenosyl-L-homocysteine + H(+)</text>
        <dbReference type="Rhea" id="RHEA:69460"/>
        <dbReference type="Rhea" id="RHEA-COMP:10698"/>
        <dbReference type="Rhea" id="RHEA-COMP:10700"/>
        <dbReference type="ChEBI" id="CHEBI:15377"/>
        <dbReference type="ChEBI" id="CHEBI:15378"/>
        <dbReference type="ChEBI" id="CHEBI:17826"/>
        <dbReference type="ChEBI" id="CHEBI:29950"/>
        <dbReference type="ChEBI" id="CHEBI:50058"/>
        <dbReference type="ChEBI" id="CHEBI:57856"/>
        <dbReference type="ChEBI" id="CHEBI:57925"/>
        <dbReference type="ChEBI" id="CHEBI:59789"/>
        <dbReference type="ChEBI" id="CHEBI:183640"/>
        <dbReference type="EC" id="2.1.1.137"/>
    </reaction>
</comment>
<organism evidence="10 11">
    <name type="scientific">Tritrichomonas foetus</name>
    <dbReference type="NCBI Taxonomy" id="1144522"/>
    <lineage>
        <taxon>Eukaryota</taxon>
        <taxon>Metamonada</taxon>
        <taxon>Parabasalia</taxon>
        <taxon>Tritrichomonadida</taxon>
        <taxon>Tritrichomonadidae</taxon>
        <taxon>Tritrichomonas</taxon>
    </lineage>
</organism>
<dbReference type="GO" id="GO:0030791">
    <property type="term" value="F:arsenite methyltransferase activity"/>
    <property type="evidence" value="ECO:0007669"/>
    <property type="project" value="UniProtKB-EC"/>
</dbReference>
<evidence type="ECO:0000256" key="7">
    <source>
        <dbReference type="ARBA" id="ARBA00047943"/>
    </source>
</evidence>
<evidence type="ECO:0000259" key="9">
    <source>
        <dbReference type="Pfam" id="PF13847"/>
    </source>
</evidence>
<keyword evidence="10" id="KW-0489">Methyltransferase</keyword>
<keyword evidence="11" id="KW-1185">Reference proteome</keyword>
<dbReference type="OrthoDB" id="8300214at2759"/>
<dbReference type="Gene3D" id="3.40.5.100">
    <property type="match status" value="1"/>
</dbReference>
<accession>A0A1J4J644</accession>
<dbReference type="SUPFAM" id="SSF53335">
    <property type="entry name" value="S-adenosyl-L-methionine-dependent methyltransferases"/>
    <property type="match status" value="1"/>
</dbReference>
<comment type="catalytic activity">
    <reaction evidence="8">
        <text>arsenic triglutathione + 3 [thioredoxin]-dithiol + 3 S-adenosyl-L-methionine = trimethylarsine + 3 [thioredoxin]-disulfide + 3 glutathione + 3 S-adenosyl-L-homocysteine + 3 H(+)</text>
        <dbReference type="Rhea" id="RHEA:69432"/>
        <dbReference type="Rhea" id="RHEA-COMP:10698"/>
        <dbReference type="Rhea" id="RHEA-COMP:10700"/>
        <dbReference type="ChEBI" id="CHEBI:15378"/>
        <dbReference type="ChEBI" id="CHEBI:27130"/>
        <dbReference type="ChEBI" id="CHEBI:29950"/>
        <dbReference type="ChEBI" id="CHEBI:50058"/>
        <dbReference type="ChEBI" id="CHEBI:57856"/>
        <dbReference type="ChEBI" id="CHEBI:57925"/>
        <dbReference type="ChEBI" id="CHEBI:59789"/>
        <dbReference type="ChEBI" id="CHEBI:183640"/>
        <dbReference type="EC" id="2.1.1.137"/>
    </reaction>
</comment>
<sequence length="385" mass="42851">MRKHKLSFFDLISTPDSNHFFLMSQNENAKVHEAVSEYYGKTIQKTSDLKTDACLVSNTVKKHHNEIKKKIYPKVIERYYGCGTPIPDPLDGAAILDLGSGTGLDCFVASALAGKNGKVIGIDMTDEQLAIANEAISHHQNQFPEASPIEFRKGYIEDLKACGIENESIDIVISNCVINLSPDKKKVFEEIFRVLKEGGEIFISDIFSSIELPKLAREDKMLVGECLGNAIDLSNFIQLIKDVGFNDLRAVESHIVHPPENVPEDVIPKDNTFFSITFSCFKNVQKNIEWKHEIAEYKGGIPGSEDSFKLDANHIFKINEKVPVLSNIASILRNPRFTKFFEISVNENPQFTQPRSAPSFIETVMNDAYSKASQSACCCNGGGCC</sequence>
<proteinExistence type="inferred from homology"/>
<dbReference type="Pfam" id="PF13847">
    <property type="entry name" value="Methyltransf_31"/>
    <property type="match status" value="1"/>
</dbReference>
<keyword evidence="1" id="KW-0808">Transferase</keyword>
<dbReference type="InterPro" id="IPR025714">
    <property type="entry name" value="Methyltranfer_dom"/>
</dbReference>
<dbReference type="PANTHER" id="PTHR43675">
    <property type="entry name" value="ARSENITE METHYLTRANSFERASE"/>
    <property type="match status" value="1"/>
</dbReference>
<evidence type="ECO:0000313" key="10">
    <source>
        <dbReference type="EMBL" id="OHS93131.1"/>
    </source>
</evidence>
<comment type="caution">
    <text evidence="10">The sequence shown here is derived from an EMBL/GenBank/DDBJ whole genome shotgun (WGS) entry which is preliminary data.</text>
</comment>
<dbReference type="EMBL" id="MLAK01001429">
    <property type="protein sequence ID" value="OHS93131.1"/>
    <property type="molecule type" value="Genomic_DNA"/>
</dbReference>
<comment type="catalytic activity">
    <reaction evidence="7">
        <text>arsenic triglutathione + 2 [thioredoxin]-dithiol + 2 S-adenosyl-L-methionine + H2O = dimethylarsinous acid + 2 [thioredoxin]-disulfide + 3 glutathione + 2 S-adenosyl-L-homocysteine + 2 H(+)</text>
        <dbReference type="Rhea" id="RHEA:69464"/>
        <dbReference type="Rhea" id="RHEA-COMP:10698"/>
        <dbReference type="Rhea" id="RHEA-COMP:10700"/>
        <dbReference type="ChEBI" id="CHEBI:15377"/>
        <dbReference type="ChEBI" id="CHEBI:15378"/>
        <dbReference type="ChEBI" id="CHEBI:23808"/>
        <dbReference type="ChEBI" id="CHEBI:29950"/>
        <dbReference type="ChEBI" id="CHEBI:50058"/>
        <dbReference type="ChEBI" id="CHEBI:57856"/>
        <dbReference type="ChEBI" id="CHEBI:57925"/>
        <dbReference type="ChEBI" id="CHEBI:59789"/>
        <dbReference type="ChEBI" id="CHEBI:183640"/>
        <dbReference type="EC" id="2.1.1.137"/>
    </reaction>
</comment>
<protein>
    <recommendedName>
        <fullName evidence="5">Arsenite methyltransferase</fullName>
        <ecNumber evidence="4">2.1.1.137</ecNumber>
    </recommendedName>
</protein>
<dbReference type="CDD" id="cd02440">
    <property type="entry name" value="AdoMet_MTases"/>
    <property type="match status" value="1"/>
</dbReference>
<reference evidence="10" key="1">
    <citation type="submission" date="2016-10" db="EMBL/GenBank/DDBJ databases">
        <authorList>
            <person name="Benchimol M."/>
            <person name="Almeida L.G."/>
            <person name="Vasconcelos A.T."/>
            <person name="Perreira-Neves A."/>
            <person name="Rosa I.A."/>
            <person name="Tasca T."/>
            <person name="Bogo M.R."/>
            <person name="de Souza W."/>
        </authorList>
    </citation>
    <scope>NUCLEOTIDE SEQUENCE [LARGE SCALE GENOMIC DNA]</scope>
    <source>
        <strain evidence="10">K</strain>
    </source>
</reference>
<evidence type="ECO:0000256" key="3">
    <source>
        <dbReference type="ARBA" id="ARBA00034487"/>
    </source>
</evidence>
<dbReference type="Gene3D" id="3.40.50.150">
    <property type="entry name" value="Vaccinia Virus protein VP39"/>
    <property type="match status" value="1"/>
</dbReference>
<dbReference type="GeneID" id="94847969"/>
<dbReference type="GO" id="GO:0032259">
    <property type="term" value="P:methylation"/>
    <property type="evidence" value="ECO:0007669"/>
    <property type="project" value="UniProtKB-KW"/>
</dbReference>
<evidence type="ECO:0000256" key="5">
    <source>
        <dbReference type="ARBA" id="ARBA00034545"/>
    </source>
</evidence>
<dbReference type="EC" id="2.1.1.137" evidence="4"/>
<evidence type="ECO:0000256" key="4">
    <source>
        <dbReference type="ARBA" id="ARBA00034521"/>
    </source>
</evidence>
<evidence type="ECO:0000256" key="8">
    <source>
        <dbReference type="ARBA" id="ARBA00048428"/>
    </source>
</evidence>
<name>A0A1J4J644_9EUKA</name>
<dbReference type="PANTHER" id="PTHR43675:SF8">
    <property type="entry name" value="ARSENITE METHYLTRANSFERASE"/>
    <property type="match status" value="1"/>
</dbReference>
<dbReference type="Proteomes" id="UP000179807">
    <property type="component" value="Unassembled WGS sequence"/>
</dbReference>
<evidence type="ECO:0000256" key="6">
    <source>
        <dbReference type="ARBA" id="ARBA00047941"/>
    </source>
</evidence>
<feature type="domain" description="Methyltransferase" evidence="9">
    <location>
        <begin position="91"/>
        <end position="239"/>
    </location>
</feature>
<dbReference type="InterPro" id="IPR029063">
    <property type="entry name" value="SAM-dependent_MTases_sf"/>
</dbReference>
<gene>
    <name evidence="10" type="ORF">TRFO_40537</name>
</gene>
<comment type="similarity">
    <text evidence="3">Belongs to the methyltransferase superfamily. Arsenite methyltransferase family.</text>
</comment>